<gene>
    <name evidence="1" type="ORF">VN97_g9847</name>
</gene>
<evidence type="ECO:0000313" key="1">
    <source>
        <dbReference type="EMBL" id="KAJ9483547.1"/>
    </source>
</evidence>
<protein>
    <submittedName>
        <fullName evidence="1">Uncharacterized protein</fullName>
    </submittedName>
</protein>
<reference evidence="1" key="2">
    <citation type="journal article" date="2016" name="Fungal Biol.">
        <title>Ochratoxin A production by Penicillium thymicola.</title>
        <authorList>
            <person name="Nguyen H.D.T."/>
            <person name="McMullin D.R."/>
            <person name="Ponomareva E."/>
            <person name="Riley R."/>
            <person name="Pomraning K.R."/>
            <person name="Baker S.E."/>
            <person name="Seifert K.A."/>
        </authorList>
    </citation>
    <scope>NUCLEOTIDE SEQUENCE</scope>
    <source>
        <strain evidence="1">DAOM 180753</strain>
    </source>
</reference>
<organism evidence="1 2">
    <name type="scientific">Penicillium thymicola</name>
    <dbReference type="NCBI Taxonomy" id="293382"/>
    <lineage>
        <taxon>Eukaryota</taxon>
        <taxon>Fungi</taxon>
        <taxon>Dikarya</taxon>
        <taxon>Ascomycota</taxon>
        <taxon>Pezizomycotina</taxon>
        <taxon>Eurotiomycetes</taxon>
        <taxon>Eurotiomycetidae</taxon>
        <taxon>Eurotiales</taxon>
        <taxon>Aspergillaceae</taxon>
        <taxon>Penicillium</taxon>
    </lineage>
</organism>
<proteinExistence type="predicted"/>
<dbReference type="Proteomes" id="UP001227192">
    <property type="component" value="Unassembled WGS sequence"/>
</dbReference>
<name>A0AAI9TA58_PENTH</name>
<evidence type="ECO:0000313" key="2">
    <source>
        <dbReference type="Proteomes" id="UP001227192"/>
    </source>
</evidence>
<comment type="caution">
    <text evidence="1">The sequence shown here is derived from an EMBL/GenBank/DDBJ whole genome shotgun (WGS) entry which is preliminary data.</text>
</comment>
<keyword evidence="2" id="KW-1185">Reference proteome</keyword>
<accession>A0AAI9TA58</accession>
<dbReference type="AlphaFoldDB" id="A0AAI9TA58"/>
<dbReference type="EMBL" id="LACB01000419">
    <property type="protein sequence ID" value="KAJ9483547.1"/>
    <property type="molecule type" value="Genomic_DNA"/>
</dbReference>
<sequence>MIGFFEGFLPGLRLGNGLRFNSAKLFKKLKDREEVSIYAMILGRHPKNIVVPRDSQIQAVITYRDREEEEE</sequence>
<reference evidence="1" key="1">
    <citation type="submission" date="2015-06" db="EMBL/GenBank/DDBJ databases">
        <authorList>
            <person name="Nguyen H."/>
        </authorList>
    </citation>
    <scope>NUCLEOTIDE SEQUENCE</scope>
    <source>
        <strain evidence="1">DAOM 180753</strain>
    </source>
</reference>